<proteinExistence type="inferred from homology"/>
<dbReference type="NCBIfam" id="TIGR00543">
    <property type="entry name" value="isochor_syn"/>
    <property type="match status" value="1"/>
</dbReference>
<name>A0A3S5Y319_RHOH1</name>
<organism evidence="7">
    <name type="scientific">Rhodococcus hoagii (strain 103S)</name>
    <name type="common">Rhodococcus equi</name>
    <dbReference type="NCBI Taxonomy" id="685727"/>
    <lineage>
        <taxon>Bacteria</taxon>
        <taxon>Bacillati</taxon>
        <taxon>Actinomycetota</taxon>
        <taxon>Actinomycetes</taxon>
        <taxon>Mycobacteriales</taxon>
        <taxon>Nocardiaceae</taxon>
        <taxon>Prescottella</taxon>
    </lineage>
</organism>
<dbReference type="InterPro" id="IPR004561">
    <property type="entry name" value="IsoChor_synthase"/>
</dbReference>
<keyword evidence="4" id="KW-0413">Isomerase</keyword>
<dbReference type="InterPro" id="IPR005801">
    <property type="entry name" value="ADC_synthase"/>
</dbReference>
<accession>A0A3S5Y319</accession>
<comment type="similarity">
    <text evidence="2">Belongs to the isochorismate synthase family.</text>
</comment>
<evidence type="ECO:0000256" key="4">
    <source>
        <dbReference type="ARBA" id="ARBA00023235"/>
    </source>
</evidence>
<evidence type="ECO:0000259" key="6">
    <source>
        <dbReference type="Pfam" id="PF00425"/>
    </source>
</evidence>
<evidence type="ECO:0000256" key="5">
    <source>
        <dbReference type="ARBA" id="ARBA00041564"/>
    </source>
</evidence>
<dbReference type="EMBL" id="FN563149">
    <property type="protein sequence ID" value="CBH46928.1"/>
    <property type="molecule type" value="Genomic_DNA"/>
</dbReference>
<dbReference type="InterPro" id="IPR015890">
    <property type="entry name" value="Chorismate_C"/>
</dbReference>
<dbReference type="EC" id="5.4.4.2" evidence="3"/>
<sequence length="381" mass="40788">MPAPVVAAITPHRAGPVAVNPFVLSRPQGSIRAEGVLRHFDDAIEAADALRAGDVTALTGALPFDPDTPAAFVEPGLLWRSDKPWRSVATGDLPHCEVEQRLPAEDEHLARVRTALHRLRDDADPLRKVVLARMLRLRTHDRLDPEALLRNLVAADPAGNGYCVDLSAAGSASAGQWLVGSSPEVLIRKEGRAISCHPLAGSARRLDDPLADWESGRTLGESAKNLDEHRYVVDAIRDRLAPLCTELDVPERPTLTHTPQLWHLGTPIRGMLADTSMTALDLALAVHPTPAICGTPTRDAYETISALEGDRGFYAGAVGWCDERGDGEWMVTIRCARIDADGTGITAYAGGGIVADSVPEDELAETATKFTTILDALGVTA</sequence>
<evidence type="ECO:0000256" key="3">
    <source>
        <dbReference type="ARBA" id="ARBA00012824"/>
    </source>
</evidence>
<evidence type="ECO:0000256" key="1">
    <source>
        <dbReference type="ARBA" id="ARBA00000799"/>
    </source>
</evidence>
<evidence type="ECO:0000313" key="7">
    <source>
        <dbReference type="EMBL" id="CBH46928.1"/>
    </source>
</evidence>
<dbReference type="PANTHER" id="PTHR42839">
    <property type="entry name" value="ISOCHORISMATE SYNTHASE ENTC"/>
    <property type="match status" value="1"/>
</dbReference>
<evidence type="ECO:0000313" key="8">
    <source>
        <dbReference type="Proteomes" id="UP000006892"/>
    </source>
</evidence>
<dbReference type="KEGG" id="req:REQ_08130"/>
<protein>
    <recommendedName>
        <fullName evidence="3">isochorismate synthase</fullName>
        <ecNumber evidence="3">5.4.4.2</ecNumber>
    </recommendedName>
    <alternativeName>
        <fullName evidence="5">Isochorismate mutase</fullName>
    </alternativeName>
</protein>
<dbReference type="Gene3D" id="3.60.120.10">
    <property type="entry name" value="Anthranilate synthase"/>
    <property type="match status" value="1"/>
</dbReference>
<evidence type="ECO:0000256" key="2">
    <source>
        <dbReference type="ARBA" id="ARBA00005297"/>
    </source>
</evidence>
<reference evidence="7" key="1">
    <citation type="journal article" date="2010" name="PLoS Genet.">
        <title>The genome of a pathogenic rhodococcus: cooptive virulence underpinned by key gene acquisitions.</title>
        <authorList>
            <person name="Letek M."/>
            <person name="Gonzalez P."/>
            <person name="Macarthur I."/>
            <person name="Rodriguez H."/>
            <person name="Freeman T.C."/>
            <person name="Valero-Rello A."/>
            <person name="Blanco M."/>
            <person name="Buckley T."/>
            <person name="Cherevach I."/>
            <person name="Fahey R."/>
            <person name="Hapeshi A."/>
            <person name="Holdstock J."/>
            <person name="Leadon D."/>
            <person name="Navas J."/>
            <person name="Ocampo A."/>
            <person name="Quail M.A."/>
            <person name="Sanders M."/>
            <person name="Scortti M.M."/>
            <person name="Prescott J.F."/>
            <person name="Fogarty U."/>
            <person name="Meijer W.G."/>
            <person name="Parkhill J."/>
            <person name="Bentley S.D."/>
            <person name="Vazquez-Boland J.A."/>
        </authorList>
    </citation>
    <scope>NUCLEOTIDE SEQUENCE [LARGE SCALE GENOMIC DNA]</scope>
    <source>
        <strain evidence="7 8">103S</strain>
    </source>
</reference>
<dbReference type="Proteomes" id="UP001154400">
    <property type="component" value="Chromosome"/>
</dbReference>
<dbReference type="AlphaFoldDB" id="A0A3S5Y319"/>
<gene>
    <name evidence="7" type="ordered locus">REQ_08130</name>
</gene>
<dbReference type="Pfam" id="PF00425">
    <property type="entry name" value="Chorismate_bind"/>
    <property type="match status" value="1"/>
</dbReference>
<dbReference type="GO" id="GO:0008909">
    <property type="term" value="F:isochorismate synthase activity"/>
    <property type="evidence" value="ECO:0007669"/>
    <property type="project" value="UniProtKB-EC"/>
</dbReference>
<dbReference type="PANTHER" id="PTHR42839:SF2">
    <property type="entry name" value="ISOCHORISMATE SYNTHASE ENTC"/>
    <property type="match status" value="1"/>
</dbReference>
<comment type="catalytic activity">
    <reaction evidence="1">
        <text>chorismate = isochorismate</text>
        <dbReference type="Rhea" id="RHEA:18985"/>
        <dbReference type="ChEBI" id="CHEBI:29748"/>
        <dbReference type="ChEBI" id="CHEBI:29780"/>
        <dbReference type="EC" id="5.4.4.2"/>
    </reaction>
</comment>
<dbReference type="SUPFAM" id="SSF56322">
    <property type="entry name" value="ADC synthase"/>
    <property type="match status" value="1"/>
</dbReference>
<dbReference type="RefSeq" id="WP_013414936.1">
    <property type="nucleotide sequence ID" value="NC_014659.1"/>
</dbReference>
<feature type="domain" description="Chorismate-utilising enzyme C-terminal" evidence="6">
    <location>
        <begin position="106"/>
        <end position="369"/>
    </location>
</feature>